<dbReference type="EMBL" id="JAAIUW010000009">
    <property type="protein sequence ID" value="KAF7817468.1"/>
    <property type="molecule type" value="Genomic_DNA"/>
</dbReference>
<sequence length="24" mass="2707">MAERRKLHGTGVEENYGIVDIVGY</sequence>
<reference evidence="1" key="1">
    <citation type="submission" date="2020-09" db="EMBL/GenBank/DDBJ databases">
        <title>Genome-Enabled Discovery of Anthraquinone Biosynthesis in Senna tora.</title>
        <authorList>
            <person name="Kang S.-H."/>
            <person name="Pandey R.P."/>
            <person name="Lee C.-M."/>
            <person name="Sim J.-S."/>
            <person name="Jeong J.-T."/>
            <person name="Choi B.-S."/>
            <person name="Jung M."/>
            <person name="Ginzburg D."/>
            <person name="Zhao K."/>
            <person name="Won S.Y."/>
            <person name="Oh T.-J."/>
            <person name="Yu Y."/>
            <person name="Kim N.-H."/>
            <person name="Lee O.R."/>
            <person name="Lee T.-H."/>
            <person name="Bashyal P."/>
            <person name="Kim T.-S."/>
            <person name="Lee W.-H."/>
            <person name="Kawkins C."/>
            <person name="Kim C.-K."/>
            <person name="Kim J.S."/>
            <person name="Ahn B.O."/>
            <person name="Rhee S.Y."/>
            <person name="Sohng J.K."/>
        </authorList>
    </citation>
    <scope>NUCLEOTIDE SEQUENCE</scope>
    <source>
        <tissue evidence="1">Leaf</tissue>
    </source>
</reference>
<keyword evidence="2" id="KW-1185">Reference proteome</keyword>
<organism evidence="1 2">
    <name type="scientific">Senna tora</name>
    <dbReference type="NCBI Taxonomy" id="362788"/>
    <lineage>
        <taxon>Eukaryota</taxon>
        <taxon>Viridiplantae</taxon>
        <taxon>Streptophyta</taxon>
        <taxon>Embryophyta</taxon>
        <taxon>Tracheophyta</taxon>
        <taxon>Spermatophyta</taxon>
        <taxon>Magnoliopsida</taxon>
        <taxon>eudicotyledons</taxon>
        <taxon>Gunneridae</taxon>
        <taxon>Pentapetalae</taxon>
        <taxon>rosids</taxon>
        <taxon>fabids</taxon>
        <taxon>Fabales</taxon>
        <taxon>Fabaceae</taxon>
        <taxon>Caesalpinioideae</taxon>
        <taxon>Cassia clade</taxon>
        <taxon>Senna</taxon>
    </lineage>
</organism>
<name>A0A834T8U0_9FABA</name>
<gene>
    <name evidence="1" type="ORF">G2W53_031437</name>
</gene>
<proteinExistence type="predicted"/>
<protein>
    <submittedName>
        <fullName evidence="1">Uncharacterized protein</fullName>
    </submittedName>
</protein>
<dbReference type="AlphaFoldDB" id="A0A834T8U0"/>
<evidence type="ECO:0000313" key="2">
    <source>
        <dbReference type="Proteomes" id="UP000634136"/>
    </source>
</evidence>
<evidence type="ECO:0000313" key="1">
    <source>
        <dbReference type="EMBL" id="KAF7817468.1"/>
    </source>
</evidence>
<accession>A0A834T8U0</accession>
<comment type="caution">
    <text evidence="1">The sequence shown here is derived from an EMBL/GenBank/DDBJ whole genome shotgun (WGS) entry which is preliminary data.</text>
</comment>
<dbReference type="Proteomes" id="UP000634136">
    <property type="component" value="Unassembled WGS sequence"/>
</dbReference>